<accession>A0ABX8B4A1</accession>
<name>A0ABX8B4A1_9BACT</name>
<feature type="compositionally biased region" description="Basic and acidic residues" evidence="1">
    <location>
        <begin position="239"/>
        <end position="255"/>
    </location>
</feature>
<evidence type="ECO:0000313" key="2">
    <source>
        <dbReference type="EMBL" id="QUV93931.1"/>
    </source>
</evidence>
<dbReference type="EMBL" id="CP072642">
    <property type="protein sequence ID" value="QUV93931.1"/>
    <property type="molecule type" value="Genomic_DNA"/>
</dbReference>
<feature type="region of interest" description="Disordered" evidence="1">
    <location>
        <begin position="145"/>
        <end position="175"/>
    </location>
</feature>
<feature type="region of interest" description="Disordered" evidence="1">
    <location>
        <begin position="73"/>
        <end position="92"/>
    </location>
</feature>
<dbReference type="RefSeq" id="WP_211422262.1">
    <property type="nucleotide sequence ID" value="NZ_CP072642.1"/>
</dbReference>
<sequence length="267" mass="29563">MCFAKRLREKLGLAARLNLDAIELAQKLGPVEVDFSWPDVWSVLDQVGFAYQAFAKKYKHKLEKKALGLPRRIGPPVQGSFTPRPPVKDRHASPVHIHLAPRKDGKQGWTVRIVAFPSAYLPNLETSREFLTEFLKDVESDLRRRAGLSPPRVQRPASSSPAAGSTSASTASLLSPGNTVKAMLLEEKTKKGGWKARHLDSRREGPIVNTKEVPGDKQPGEEVELIVASAGDSLSFRWPTEEEKQRAQKAQDKTKKGPGHQLKGGRR</sequence>
<evidence type="ECO:0000313" key="3">
    <source>
        <dbReference type="Proteomes" id="UP000677668"/>
    </source>
</evidence>
<gene>
    <name evidence="2" type="ORF">J8C05_00225</name>
</gene>
<organism evidence="2 3">
    <name type="scientific">Chloracidobacterium sp. N</name>
    <dbReference type="NCBI Taxonomy" id="2821540"/>
    <lineage>
        <taxon>Bacteria</taxon>
        <taxon>Pseudomonadati</taxon>
        <taxon>Acidobacteriota</taxon>
        <taxon>Terriglobia</taxon>
        <taxon>Terriglobales</taxon>
        <taxon>Acidobacteriaceae</taxon>
        <taxon>Chloracidobacterium</taxon>
        <taxon>Chloracidobacterium aggregatum</taxon>
    </lineage>
</organism>
<protein>
    <submittedName>
        <fullName evidence="2">Uncharacterized protein</fullName>
    </submittedName>
</protein>
<feature type="region of interest" description="Disordered" evidence="1">
    <location>
        <begin position="234"/>
        <end position="267"/>
    </location>
</feature>
<dbReference type="Proteomes" id="UP000677668">
    <property type="component" value="Chromosome 1"/>
</dbReference>
<evidence type="ECO:0000256" key="1">
    <source>
        <dbReference type="SAM" id="MobiDB-lite"/>
    </source>
</evidence>
<keyword evidence="3" id="KW-1185">Reference proteome</keyword>
<feature type="region of interest" description="Disordered" evidence="1">
    <location>
        <begin position="190"/>
        <end position="221"/>
    </location>
</feature>
<reference evidence="2 3" key="1">
    <citation type="submission" date="2021-03" db="EMBL/GenBank/DDBJ databases">
        <title>Genomic and phenotypic characterization of Chloracidobacterium isolates provides evidence for multiple species.</title>
        <authorList>
            <person name="Saini M.K."/>
            <person name="Costas A.M.G."/>
            <person name="Tank M."/>
            <person name="Bryant D.A."/>
        </authorList>
    </citation>
    <scope>NUCLEOTIDE SEQUENCE [LARGE SCALE GENOMIC DNA]</scope>
    <source>
        <strain evidence="2 3">N</strain>
    </source>
</reference>
<proteinExistence type="predicted"/>
<feature type="compositionally biased region" description="Low complexity" evidence="1">
    <location>
        <begin position="157"/>
        <end position="175"/>
    </location>
</feature>